<organism evidence="9 10">
    <name type="scientific">Papaver nudicaule</name>
    <name type="common">Iceland poppy</name>
    <dbReference type="NCBI Taxonomy" id="74823"/>
    <lineage>
        <taxon>Eukaryota</taxon>
        <taxon>Viridiplantae</taxon>
        <taxon>Streptophyta</taxon>
        <taxon>Embryophyta</taxon>
        <taxon>Tracheophyta</taxon>
        <taxon>Spermatophyta</taxon>
        <taxon>Magnoliopsida</taxon>
        <taxon>Ranunculales</taxon>
        <taxon>Papaveraceae</taxon>
        <taxon>Papaveroideae</taxon>
        <taxon>Papaver</taxon>
    </lineage>
</organism>
<keyword evidence="5" id="KW-0720">Serine protease</keyword>
<gene>
    <name evidence="9" type="ORF">MKW94_001236</name>
</gene>
<dbReference type="Proteomes" id="UP001177140">
    <property type="component" value="Unassembled WGS sequence"/>
</dbReference>
<dbReference type="PANTHER" id="PTHR10795">
    <property type="entry name" value="PROPROTEIN CONVERTASE SUBTILISIN/KEXIN"/>
    <property type="match status" value="1"/>
</dbReference>
<proteinExistence type="inferred from homology"/>
<dbReference type="PROSITE" id="PS51892">
    <property type="entry name" value="SUBTILASE"/>
    <property type="match status" value="1"/>
</dbReference>
<evidence type="ECO:0000256" key="5">
    <source>
        <dbReference type="ARBA" id="ARBA00022825"/>
    </source>
</evidence>
<sequence length="247" mass="26460">PDIAAPGVNILAGFSPLGHPSGIPQDARSVTFSFLSGTSMACPHVAGAAAYVKSFHPEWPASFIKSALMTTANDMTNIKNPASEFSYGSGQINPSKAVDPGLVYQTFPDDYISMLCDFDIDAAKILISNSSCPEEARSTKQLNYPSIGAYVADQQYFDLSITRTVTNVGTPASTYYATVGIDSVTINVTVTPDILTFESLMERKSFVVHIVGSGLHYNEIVIGSLVWCDGMRCARSPIVVYSSDFGL</sequence>
<feature type="non-terminal residue" evidence="9">
    <location>
        <position position="1"/>
    </location>
</feature>
<evidence type="ECO:0000313" key="10">
    <source>
        <dbReference type="Proteomes" id="UP001177140"/>
    </source>
</evidence>
<name>A0AA41UUA6_PAPNU</name>
<evidence type="ECO:0000259" key="8">
    <source>
        <dbReference type="Pfam" id="PF17766"/>
    </source>
</evidence>
<dbReference type="Pfam" id="PF00082">
    <property type="entry name" value="Peptidase_S8"/>
    <property type="match status" value="1"/>
</dbReference>
<dbReference type="Pfam" id="PF17766">
    <property type="entry name" value="fn3_6"/>
    <property type="match status" value="1"/>
</dbReference>
<dbReference type="SUPFAM" id="SSF52743">
    <property type="entry name" value="Subtilisin-like"/>
    <property type="match status" value="1"/>
</dbReference>
<comment type="caution">
    <text evidence="9">The sequence shown here is derived from an EMBL/GenBank/DDBJ whole genome shotgun (WGS) entry which is preliminary data.</text>
</comment>
<reference evidence="9" key="1">
    <citation type="submission" date="2022-03" db="EMBL/GenBank/DDBJ databases">
        <title>A functionally conserved STORR gene fusion in Papaver species that diverged 16.8 million years ago.</title>
        <authorList>
            <person name="Catania T."/>
        </authorList>
    </citation>
    <scope>NUCLEOTIDE SEQUENCE</scope>
    <source>
        <strain evidence="9">S-191538</strain>
    </source>
</reference>
<evidence type="ECO:0000256" key="1">
    <source>
        <dbReference type="ARBA" id="ARBA00011073"/>
    </source>
</evidence>
<feature type="domain" description="Subtilisin-like protease fibronectin type-III" evidence="8">
    <location>
        <begin position="141"/>
        <end position="240"/>
    </location>
</feature>
<dbReference type="PROSITE" id="PS00138">
    <property type="entry name" value="SUBTILASE_SER"/>
    <property type="match status" value="1"/>
</dbReference>
<dbReference type="EMBL" id="JAJJMA010014766">
    <property type="protein sequence ID" value="MCL7022775.1"/>
    <property type="molecule type" value="Genomic_DNA"/>
</dbReference>
<evidence type="ECO:0000259" key="7">
    <source>
        <dbReference type="Pfam" id="PF00082"/>
    </source>
</evidence>
<keyword evidence="4" id="KW-0378">Hydrolase</keyword>
<dbReference type="GO" id="GO:0004252">
    <property type="term" value="F:serine-type endopeptidase activity"/>
    <property type="evidence" value="ECO:0007669"/>
    <property type="project" value="InterPro"/>
</dbReference>
<comment type="similarity">
    <text evidence="1 6">Belongs to the peptidase S8 family.</text>
</comment>
<dbReference type="InterPro" id="IPR041469">
    <property type="entry name" value="Subtilisin-like_FN3"/>
</dbReference>
<keyword evidence="10" id="KW-1185">Reference proteome</keyword>
<evidence type="ECO:0000256" key="2">
    <source>
        <dbReference type="ARBA" id="ARBA00022670"/>
    </source>
</evidence>
<dbReference type="InterPro" id="IPR036852">
    <property type="entry name" value="Peptidase_S8/S53_dom_sf"/>
</dbReference>
<dbReference type="AlphaFoldDB" id="A0AA41UUA6"/>
<evidence type="ECO:0000256" key="4">
    <source>
        <dbReference type="ARBA" id="ARBA00022801"/>
    </source>
</evidence>
<dbReference type="InterPro" id="IPR023828">
    <property type="entry name" value="Peptidase_S8_Ser-AS"/>
</dbReference>
<feature type="domain" description="Peptidase S8/S53" evidence="7">
    <location>
        <begin position="1"/>
        <end position="90"/>
    </location>
</feature>
<evidence type="ECO:0000313" key="9">
    <source>
        <dbReference type="EMBL" id="MCL7022775.1"/>
    </source>
</evidence>
<dbReference type="GO" id="GO:0006508">
    <property type="term" value="P:proteolysis"/>
    <property type="evidence" value="ECO:0007669"/>
    <property type="project" value="UniProtKB-KW"/>
</dbReference>
<evidence type="ECO:0000256" key="6">
    <source>
        <dbReference type="PROSITE-ProRule" id="PRU01240"/>
    </source>
</evidence>
<keyword evidence="3" id="KW-0732">Signal</keyword>
<dbReference type="Gene3D" id="3.40.50.200">
    <property type="entry name" value="Peptidase S8/S53 domain"/>
    <property type="match status" value="1"/>
</dbReference>
<dbReference type="Gene3D" id="2.60.40.2310">
    <property type="match status" value="1"/>
</dbReference>
<keyword evidence="2" id="KW-0645">Protease</keyword>
<evidence type="ECO:0000256" key="3">
    <source>
        <dbReference type="ARBA" id="ARBA00022729"/>
    </source>
</evidence>
<accession>A0AA41UUA6</accession>
<protein>
    <submittedName>
        <fullName evidence="9">Uncharacterized protein</fullName>
    </submittedName>
</protein>
<dbReference type="InterPro" id="IPR045051">
    <property type="entry name" value="SBT"/>
</dbReference>
<comment type="caution">
    <text evidence="6">Lacks conserved residue(s) required for the propagation of feature annotation.</text>
</comment>
<dbReference type="InterPro" id="IPR000209">
    <property type="entry name" value="Peptidase_S8/S53_dom"/>
</dbReference>